<organism evidence="2 3">
    <name type="scientific">Rhizobium lusitanum</name>
    <dbReference type="NCBI Taxonomy" id="293958"/>
    <lineage>
        <taxon>Bacteria</taxon>
        <taxon>Pseudomonadati</taxon>
        <taxon>Pseudomonadota</taxon>
        <taxon>Alphaproteobacteria</taxon>
        <taxon>Hyphomicrobiales</taxon>
        <taxon>Rhizobiaceae</taxon>
        <taxon>Rhizobium/Agrobacterium group</taxon>
        <taxon>Rhizobium</taxon>
    </lineage>
</organism>
<evidence type="ECO:0000313" key="2">
    <source>
        <dbReference type="EMBL" id="MBB6485301.1"/>
    </source>
</evidence>
<dbReference type="EMBL" id="JACHBG010000004">
    <property type="protein sequence ID" value="MBB6485301.1"/>
    <property type="molecule type" value="Genomic_DNA"/>
</dbReference>
<dbReference type="Proteomes" id="UP000565576">
    <property type="component" value="Unassembled WGS sequence"/>
</dbReference>
<feature type="signal peptide" evidence="1">
    <location>
        <begin position="1"/>
        <end position="26"/>
    </location>
</feature>
<evidence type="ECO:0000256" key="1">
    <source>
        <dbReference type="SAM" id="SignalP"/>
    </source>
</evidence>
<dbReference type="AlphaFoldDB" id="A0A7X0MCD9"/>
<sequence length="156" mass="16230">MSWVRSGAISALVGCLVLTACSTWSADPPPPTYDIRSASIVADKVIPPVSPALIDAVSDRVNAAIAITPHNTTLPAVALTVRLTEVSKGRGFNKDRNTAKVNIDAASLDGGAVIAMASFDIATTAPDLSTADELMAEDIAARIRAIFSLNTPRLSE</sequence>
<gene>
    <name evidence="2" type="ORF">GGD46_002581</name>
</gene>
<evidence type="ECO:0008006" key="4">
    <source>
        <dbReference type="Google" id="ProtNLM"/>
    </source>
</evidence>
<comment type="caution">
    <text evidence="2">The sequence shown here is derived from an EMBL/GenBank/DDBJ whole genome shotgun (WGS) entry which is preliminary data.</text>
</comment>
<accession>A0A7X0MCD9</accession>
<dbReference type="PROSITE" id="PS51257">
    <property type="entry name" value="PROKAR_LIPOPROTEIN"/>
    <property type="match status" value="1"/>
</dbReference>
<reference evidence="2 3" key="1">
    <citation type="submission" date="2020-08" db="EMBL/GenBank/DDBJ databases">
        <title>Genomic Encyclopedia of Type Strains, Phase IV (KMG-V): Genome sequencing to study the core and pangenomes of soil and plant-associated prokaryotes.</title>
        <authorList>
            <person name="Whitman W."/>
        </authorList>
    </citation>
    <scope>NUCLEOTIDE SEQUENCE [LARGE SCALE GENOMIC DNA]</scope>
    <source>
        <strain evidence="2 3">SEMIA 4060</strain>
    </source>
</reference>
<feature type="chain" id="PRO_5031283217" description="Lipoprotein" evidence="1">
    <location>
        <begin position="27"/>
        <end position="156"/>
    </location>
</feature>
<evidence type="ECO:0000313" key="3">
    <source>
        <dbReference type="Proteomes" id="UP000565576"/>
    </source>
</evidence>
<proteinExistence type="predicted"/>
<keyword evidence="1" id="KW-0732">Signal</keyword>
<name>A0A7X0MCD9_9HYPH</name>
<dbReference type="RefSeq" id="WP_184704286.1">
    <property type="nucleotide sequence ID" value="NZ_JACHBG010000004.1"/>
</dbReference>
<protein>
    <recommendedName>
        <fullName evidence="4">Lipoprotein</fullName>
    </recommendedName>
</protein>